<evidence type="ECO:0000313" key="8">
    <source>
        <dbReference type="EMBL" id="ETS80119.1"/>
    </source>
</evidence>
<evidence type="ECO:0000256" key="2">
    <source>
        <dbReference type="ARBA" id="ARBA00022692"/>
    </source>
</evidence>
<evidence type="ECO:0000256" key="6">
    <source>
        <dbReference type="SAM" id="Phobius"/>
    </source>
</evidence>
<dbReference type="InParanoid" id="W3X272"/>
<gene>
    <name evidence="8" type="ORF">PFICI_07648</name>
</gene>
<dbReference type="AlphaFoldDB" id="W3X272"/>
<dbReference type="InterPro" id="IPR051694">
    <property type="entry name" value="Immunoregulatory_rcpt-like"/>
</dbReference>
<evidence type="ECO:0000256" key="3">
    <source>
        <dbReference type="ARBA" id="ARBA00022989"/>
    </source>
</evidence>
<feature type="region of interest" description="Disordered" evidence="5">
    <location>
        <begin position="280"/>
        <end position="401"/>
    </location>
</feature>
<dbReference type="eggNOG" id="ENOG502QRH7">
    <property type="taxonomic scope" value="Eukaryota"/>
</dbReference>
<protein>
    <recommendedName>
        <fullName evidence="10">Mid2 domain-containing protein</fullName>
    </recommendedName>
</protein>
<evidence type="ECO:0008006" key="10">
    <source>
        <dbReference type="Google" id="ProtNLM"/>
    </source>
</evidence>
<evidence type="ECO:0000256" key="1">
    <source>
        <dbReference type="ARBA" id="ARBA00004167"/>
    </source>
</evidence>
<organism evidence="8 9">
    <name type="scientific">Pestalotiopsis fici (strain W106-1 / CGMCC3.15140)</name>
    <dbReference type="NCBI Taxonomy" id="1229662"/>
    <lineage>
        <taxon>Eukaryota</taxon>
        <taxon>Fungi</taxon>
        <taxon>Dikarya</taxon>
        <taxon>Ascomycota</taxon>
        <taxon>Pezizomycotina</taxon>
        <taxon>Sordariomycetes</taxon>
        <taxon>Xylariomycetidae</taxon>
        <taxon>Amphisphaeriales</taxon>
        <taxon>Sporocadaceae</taxon>
        <taxon>Pestalotiopsis</taxon>
    </lineage>
</organism>
<keyword evidence="2 6" id="KW-0812">Transmembrane</keyword>
<feature type="transmembrane region" description="Helical" evidence="6">
    <location>
        <begin position="252"/>
        <end position="275"/>
    </location>
</feature>
<feature type="compositionally biased region" description="Pro residues" evidence="5">
    <location>
        <begin position="286"/>
        <end position="306"/>
    </location>
</feature>
<keyword evidence="4 6" id="KW-0472">Membrane</keyword>
<feature type="compositionally biased region" description="Polar residues" evidence="5">
    <location>
        <begin position="313"/>
        <end position="325"/>
    </location>
</feature>
<accession>W3X272</accession>
<dbReference type="PANTHER" id="PTHR15549">
    <property type="entry name" value="PAIRED IMMUNOGLOBULIN-LIKE TYPE 2 RECEPTOR"/>
    <property type="match status" value="1"/>
</dbReference>
<feature type="region of interest" description="Disordered" evidence="5">
    <location>
        <begin position="190"/>
        <end position="248"/>
    </location>
</feature>
<evidence type="ECO:0000256" key="7">
    <source>
        <dbReference type="SAM" id="SignalP"/>
    </source>
</evidence>
<dbReference type="EMBL" id="KI912113">
    <property type="protein sequence ID" value="ETS80119.1"/>
    <property type="molecule type" value="Genomic_DNA"/>
</dbReference>
<keyword evidence="7" id="KW-0732">Signal</keyword>
<dbReference type="OrthoDB" id="4849731at2759"/>
<evidence type="ECO:0000313" key="9">
    <source>
        <dbReference type="Proteomes" id="UP000030651"/>
    </source>
</evidence>
<dbReference type="HOGENOM" id="CLU_654135_0_0_1"/>
<dbReference type="GeneID" id="19272661"/>
<evidence type="ECO:0000256" key="5">
    <source>
        <dbReference type="SAM" id="MobiDB-lite"/>
    </source>
</evidence>
<dbReference type="Proteomes" id="UP000030651">
    <property type="component" value="Unassembled WGS sequence"/>
</dbReference>
<keyword evidence="3 6" id="KW-1133">Transmembrane helix</keyword>
<dbReference type="KEGG" id="pfy:PFICI_07648"/>
<feature type="compositionally biased region" description="Low complexity" evidence="5">
    <location>
        <begin position="381"/>
        <end position="401"/>
    </location>
</feature>
<dbReference type="PANTHER" id="PTHR15549:SF26">
    <property type="entry name" value="AXIAL BUDDING PATTERN PROTEIN 2-RELATED"/>
    <property type="match status" value="1"/>
</dbReference>
<evidence type="ECO:0000256" key="4">
    <source>
        <dbReference type="ARBA" id="ARBA00023136"/>
    </source>
</evidence>
<feature type="signal peptide" evidence="7">
    <location>
        <begin position="1"/>
        <end position="19"/>
    </location>
</feature>
<sequence>MASISRLTILGCVAAVARAQFVKRGTETERWEPARETDGIMNLDPMGWTPKPTSAPEANAVEKELRKRDGTSTCGYYSGYSSSAAVVCQGSAQCIVNDWDAVMGCCASADINDCNIYTSCLPSRSAASFSGTYSDYTLFCTESDYPNCVTYSYDSYDPLYAGYSALGCGYAAGVYSVEYYAPILGSALTGSSTTRTTHTSSKTRSSATSGDDSLPGSTSASSSSMSTTSSGSTSTSTAAAAASSSSGGSTGAIVGGVVGGIAGLGLLALGIFFLIRQHNKNKQQQQPPPPAQNNGYFPPPQQPSPGPHDSMYGSGQQMAQASPQQFAGYPQAAYMPGQDPRASMAPSTYYDPHSPKPSQYDSMMTGSVSPTGSPPPPAHTPPLAAGVHQPQQYQAYNPAQAGQYAHYNQPYGQVAELPASRPDGELRELA</sequence>
<proteinExistence type="predicted"/>
<keyword evidence="9" id="KW-1185">Reference proteome</keyword>
<comment type="subcellular location">
    <subcellularLocation>
        <location evidence="1">Membrane</location>
        <topology evidence="1">Single-pass membrane protein</topology>
    </subcellularLocation>
</comment>
<dbReference type="RefSeq" id="XP_007834420.1">
    <property type="nucleotide sequence ID" value="XM_007836229.1"/>
</dbReference>
<feature type="chain" id="PRO_5004834135" description="Mid2 domain-containing protein" evidence="7">
    <location>
        <begin position="20"/>
        <end position="430"/>
    </location>
</feature>
<dbReference type="GO" id="GO:0016020">
    <property type="term" value="C:membrane"/>
    <property type="evidence" value="ECO:0007669"/>
    <property type="project" value="UniProtKB-SubCell"/>
</dbReference>
<dbReference type="OMA" id="WIGCCET"/>
<feature type="compositionally biased region" description="Low complexity" evidence="5">
    <location>
        <begin position="216"/>
        <end position="247"/>
    </location>
</feature>
<reference evidence="9" key="1">
    <citation type="journal article" date="2015" name="BMC Genomics">
        <title>Genomic and transcriptomic analysis of the endophytic fungus Pestalotiopsis fici reveals its lifestyle and high potential for synthesis of natural products.</title>
        <authorList>
            <person name="Wang X."/>
            <person name="Zhang X."/>
            <person name="Liu L."/>
            <person name="Xiang M."/>
            <person name="Wang W."/>
            <person name="Sun X."/>
            <person name="Che Y."/>
            <person name="Guo L."/>
            <person name="Liu G."/>
            <person name="Guo L."/>
            <person name="Wang C."/>
            <person name="Yin W.B."/>
            <person name="Stadler M."/>
            <person name="Zhang X."/>
            <person name="Liu X."/>
        </authorList>
    </citation>
    <scope>NUCLEOTIDE SEQUENCE [LARGE SCALE GENOMIC DNA]</scope>
    <source>
        <strain evidence="9">W106-1 / CGMCC3.15140</strain>
    </source>
</reference>
<name>W3X272_PESFW</name>
<feature type="compositionally biased region" description="Low complexity" evidence="5">
    <location>
        <begin position="190"/>
        <end position="209"/>
    </location>
</feature>
<dbReference type="GO" id="GO:0071944">
    <property type="term" value="C:cell periphery"/>
    <property type="evidence" value="ECO:0007669"/>
    <property type="project" value="UniProtKB-ARBA"/>
</dbReference>